<dbReference type="EMBL" id="JADIMG010000079">
    <property type="protein sequence ID" value="MBO8460311.1"/>
    <property type="molecule type" value="Genomic_DNA"/>
</dbReference>
<dbReference type="AlphaFoldDB" id="A0A9D9HU94"/>
<organism evidence="1 2">
    <name type="scientific">Candidatus Gallipaludibacter merdavium</name>
    <dbReference type="NCBI Taxonomy" id="2840839"/>
    <lineage>
        <taxon>Bacteria</taxon>
        <taxon>Pseudomonadati</taxon>
        <taxon>Bacteroidota</taxon>
        <taxon>Bacteroidia</taxon>
        <taxon>Bacteroidales</taxon>
        <taxon>Candidatus Gallipaludibacter</taxon>
    </lineage>
</organism>
<reference evidence="1" key="1">
    <citation type="submission" date="2020-10" db="EMBL/GenBank/DDBJ databases">
        <authorList>
            <person name="Gilroy R."/>
        </authorList>
    </citation>
    <scope>NUCLEOTIDE SEQUENCE</scope>
    <source>
        <strain evidence="1">G3-3990</strain>
    </source>
</reference>
<gene>
    <name evidence="1" type="ORF">IAA73_08275</name>
</gene>
<name>A0A9D9HU94_9BACT</name>
<sequence>MLIARQLKKQNIAEYLLYMWQIEDMIRALNGDMSAIKETIVDKYPVDDDTRKSISEWYESMIDMMNTEGVMQKGHIQLVKNTLLELEELNDYLVSSGKDVAYTAKLYQLIPSLALLKSKSDRPGMSNIEMCFIFLYGFLQLQRQKKSISEDTQRMREEVSKLLAMLSADYTKWKAGELDKEE</sequence>
<accession>A0A9D9HU94</accession>
<evidence type="ECO:0000313" key="2">
    <source>
        <dbReference type="Proteomes" id="UP000823641"/>
    </source>
</evidence>
<reference evidence="1" key="2">
    <citation type="journal article" date="2021" name="PeerJ">
        <title>Extensive microbial diversity within the chicken gut microbiome revealed by metagenomics and culture.</title>
        <authorList>
            <person name="Gilroy R."/>
            <person name="Ravi A."/>
            <person name="Getino M."/>
            <person name="Pursley I."/>
            <person name="Horton D.L."/>
            <person name="Alikhan N.F."/>
            <person name="Baker D."/>
            <person name="Gharbi K."/>
            <person name="Hall N."/>
            <person name="Watson M."/>
            <person name="Adriaenssens E.M."/>
            <person name="Foster-Nyarko E."/>
            <person name="Jarju S."/>
            <person name="Secka A."/>
            <person name="Antonio M."/>
            <person name="Oren A."/>
            <person name="Chaudhuri R.R."/>
            <person name="La Ragione R."/>
            <person name="Hildebrand F."/>
            <person name="Pallen M.J."/>
        </authorList>
    </citation>
    <scope>NUCLEOTIDE SEQUENCE</scope>
    <source>
        <strain evidence="1">G3-3990</strain>
    </source>
</reference>
<dbReference type="Pfam" id="PF16271">
    <property type="entry name" value="DUF4924"/>
    <property type="match status" value="1"/>
</dbReference>
<dbReference type="Proteomes" id="UP000823641">
    <property type="component" value="Unassembled WGS sequence"/>
</dbReference>
<proteinExistence type="predicted"/>
<protein>
    <submittedName>
        <fullName evidence="1">DUF4924 family protein</fullName>
    </submittedName>
</protein>
<comment type="caution">
    <text evidence="1">The sequence shown here is derived from an EMBL/GenBank/DDBJ whole genome shotgun (WGS) entry which is preliminary data.</text>
</comment>
<dbReference type="InterPro" id="IPR032574">
    <property type="entry name" value="DUF4924"/>
</dbReference>
<evidence type="ECO:0000313" key="1">
    <source>
        <dbReference type="EMBL" id="MBO8460311.1"/>
    </source>
</evidence>